<dbReference type="EMBL" id="NEVS01000001">
    <property type="protein sequence ID" value="OZI67229.1"/>
    <property type="molecule type" value="Genomic_DNA"/>
</dbReference>
<organism evidence="2 3">
    <name type="scientific">Bordetella genomosp. 11</name>
    <dbReference type="NCBI Taxonomy" id="1416808"/>
    <lineage>
        <taxon>Bacteria</taxon>
        <taxon>Pseudomonadati</taxon>
        <taxon>Pseudomonadota</taxon>
        <taxon>Betaproteobacteria</taxon>
        <taxon>Burkholderiales</taxon>
        <taxon>Alcaligenaceae</taxon>
        <taxon>Bordetella</taxon>
    </lineage>
</organism>
<dbReference type="RefSeq" id="WP_094840422.1">
    <property type="nucleotide sequence ID" value="NZ_NEVS01000001.1"/>
</dbReference>
<accession>A0A261UZD2</accession>
<proteinExistence type="predicted"/>
<evidence type="ECO:0000313" key="2">
    <source>
        <dbReference type="EMBL" id="OZI67229.1"/>
    </source>
</evidence>
<dbReference type="SUPFAM" id="SSF75304">
    <property type="entry name" value="Amidase signature (AS) enzymes"/>
    <property type="match status" value="1"/>
</dbReference>
<feature type="domain" description="Amidase" evidence="1">
    <location>
        <begin position="27"/>
        <end position="444"/>
    </location>
</feature>
<sequence length="466" mass="49171">MSSVDAFASLEQIGRELDSGALTSQALVRTRLDRIERLDPALHAYMDVYADAAMSAARAADQLREAGIVLGPLHGVTVAIKDLFDIAGRPVTYGSKSLPARISDHTATVVRRLQGAGAIVLGKTQTVEFAFGGWGTNSSFGTPRNPWDMRTHRVPGGSSSGSGVAVAGGLACAAIGTDTGGSVRIPASMCGLVGLKTTVGLVSRDGLMPLSATLDTVGPMTRTVADAALMLDAIAGLDPLDPASRHAPVRSVLPGLRVGADGMRVWAMPDEEREGVDEAVLAAYDQALDTLQSLGLRVVRRRLPKGSVEAMNMAGGIMSAEGYANLGAIAERDDLVVDPYVRRRVLSGRAIGAAEYLNLLKARERAKSEMMAAMDGADFLLLPTTPLPAIPVDQVDQTTSTLARLNRMGNLLDMCSIAVPSGFSPAGLPLSVQFVGRGFDEPVILRAAYAYEQATRWHERRPEGLD</sequence>
<dbReference type="InterPro" id="IPR000120">
    <property type="entry name" value="Amidase"/>
</dbReference>
<dbReference type="Pfam" id="PF01425">
    <property type="entry name" value="Amidase"/>
    <property type="match status" value="1"/>
</dbReference>
<evidence type="ECO:0000313" key="3">
    <source>
        <dbReference type="Proteomes" id="UP000215767"/>
    </source>
</evidence>
<reference evidence="3" key="1">
    <citation type="submission" date="2017-05" db="EMBL/GenBank/DDBJ databases">
        <title>Complete and WGS of Bordetella genogroups.</title>
        <authorList>
            <person name="Spilker T."/>
            <person name="Lipuma J."/>
        </authorList>
    </citation>
    <scope>NUCLEOTIDE SEQUENCE [LARGE SCALE GENOMIC DNA]</scope>
    <source>
        <strain evidence="3">AU8856</strain>
    </source>
</reference>
<dbReference type="GO" id="GO:0003824">
    <property type="term" value="F:catalytic activity"/>
    <property type="evidence" value="ECO:0007669"/>
    <property type="project" value="InterPro"/>
</dbReference>
<dbReference type="OrthoDB" id="112488at2"/>
<comment type="caution">
    <text evidence="2">The sequence shown here is derived from an EMBL/GenBank/DDBJ whole genome shotgun (WGS) entry which is preliminary data.</text>
</comment>
<dbReference type="PANTHER" id="PTHR11895:SF176">
    <property type="entry name" value="AMIDASE AMID-RELATED"/>
    <property type="match status" value="1"/>
</dbReference>
<dbReference type="Gene3D" id="3.90.1300.10">
    <property type="entry name" value="Amidase signature (AS) domain"/>
    <property type="match status" value="1"/>
</dbReference>
<dbReference type="Proteomes" id="UP000215767">
    <property type="component" value="Unassembled WGS sequence"/>
</dbReference>
<dbReference type="InterPro" id="IPR023631">
    <property type="entry name" value="Amidase_dom"/>
</dbReference>
<protein>
    <submittedName>
        <fullName evidence="2">Amidase</fullName>
    </submittedName>
</protein>
<dbReference type="InterPro" id="IPR036928">
    <property type="entry name" value="AS_sf"/>
</dbReference>
<evidence type="ECO:0000259" key="1">
    <source>
        <dbReference type="Pfam" id="PF01425"/>
    </source>
</evidence>
<dbReference type="AlphaFoldDB" id="A0A261UZD2"/>
<gene>
    <name evidence="2" type="ORF">CAL28_05985</name>
</gene>
<dbReference type="PROSITE" id="PS00571">
    <property type="entry name" value="AMIDASES"/>
    <property type="match status" value="1"/>
</dbReference>
<name>A0A261UZD2_9BORD</name>
<keyword evidence="3" id="KW-1185">Reference proteome</keyword>
<dbReference type="PANTHER" id="PTHR11895">
    <property type="entry name" value="TRANSAMIDASE"/>
    <property type="match status" value="1"/>
</dbReference>
<dbReference type="InterPro" id="IPR020556">
    <property type="entry name" value="Amidase_CS"/>
</dbReference>